<organism evidence="2 3">
    <name type="scientific">Salinimonas marina</name>
    <dbReference type="NCBI Taxonomy" id="2785918"/>
    <lineage>
        <taxon>Bacteria</taxon>
        <taxon>Pseudomonadati</taxon>
        <taxon>Pseudomonadota</taxon>
        <taxon>Gammaproteobacteria</taxon>
        <taxon>Alteromonadales</taxon>
        <taxon>Alteromonadaceae</taxon>
        <taxon>Alteromonas/Salinimonas group</taxon>
        <taxon>Salinimonas</taxon>
    </lineage>
</organism>
<dbReference type="NCBIfam" id="NF003421">
    <property type="entry name" value="PRK04860.1"/>
    <property type="match status" value="1"/>
</dbReference>
<dbReference type="GO" id="GO:0006508">
    <property type="term" value="P:proteolysis"/>
    <property type="evidence" value="ECO:0007669"/>
    <property type="project" value="UniProtKB-KW"/>
</dbReference>
<protein>
    <submittedName>
        <fullName evidence="2">SprT family zinc-dependent metalloprotease</fullName>
    </submittedName>
</protein>
<dbReference type="EMBL" id="CP064795">
    <property type="protein sequence ID" value="QPG06852.1"/>
    <property type="molecule type" value="Genomic_DNA"/>
</dbReference>
<dbReference type="PANTHER" id="PTHR38773">
    <property type="entry name" value="PROTEIN SPRT"/>
    <property type="match status" value="1"/>
</dbReference>
<evidence type="ECO:0000259" key="1">
    <source>
        <dbReference type="SMART" id="SM00731"/>
    </source>
</evidence>
<dbReference type="PANTHER" id="PTHR38773:SF1">
    <property type="entry name" value="PROTEIN SPRT"/>
    <property type="match status" value="1"/>
</dbReference>
<name>A0A7S9DZM6_9ALTE</name>
<dbReference type="Gene3D" id="3.30.2010.10">
    <property type="entry name" value="Metalloproteases ('zincins'), catalytic domain"/>
    <property type="match status" value="1"/>
</dbReference>
<accession>A0A7S9DZM6</accession>
<dbReference type="SMART" id="SM00731">
    <property type="entry name" value="SprT"/>
    <property type="match status" value="1"/>
</dbReference>
<dbReference type="GO" id="GO:0006950">
    <property type="term" value="P:response to stress"/>
    <property type="evidence" value="ECO:0007669"/>
    <property type="project" value="UniProtKB-ARBA"/>
</dbReference>
<proteinExistence type="predicted"/>
<dbReference type="Proteomes" id="UP000595095">
    <property type="component" value="Chromosome"/>
</dbReference>
<dbReference type="KEGG" id="smaa:IT774_06940"/>
<keyword evidence="3" id="KW-1185">Reference proteome</keyword>
<reference evidence="2 3" key="1">
    <citation type="submission" date="2020-11" db="EMBL/GenBank/DDBJ databases">
        <title>Complete genome sequence for Salinimonas sp. strain G2-b.</title>
        <authorList>
            <person name="Park S.-J."/>
        </authorList>
    </citation>
    <scope>NUCLEOTIDE SEQUENCE [LARGE SCALE GENOMIC DNA]</scope>
    <source>
        <strain evidence="2 3">G2-b</strain>
    </source>
</reference>
<sequence length="169" mass="19770">MTSPCQHDKLRVEQQVDELLALASSVYHRAFIRPTITWRKSGKNAGTSNLTYNRINLNPVLFHHNREAYLNDVVAHELSHILVYQLYGKVRPHGREWQTMMEKVFERPAATTHAFDLSPLQLKSYRYFCRCGPVQLSVRRHNKVMRQQQSYVCRRCHQQLQPAPSEVAV</sequence>
<evidence type="ECO:0000313" key="3">
    <source>
        <dbReference type="Proteomes" id="UP000595095"/>
    </source>
</evidence>
<gene>
    <name evidence="2" type="ORF">IT774_06940</name>
</gene>
<keyword evidence="2" id="KW-0645">Protease</keyword>
<evidence type="ECO:0000313" key="2">
    <source>
        <dbReference type="EMBL" id="QPG06852.1"/>
    </source>
</evidence>
<dbReference type="AlphaFoldDB" id="A0A7S9DZM6"/>
<dbReference type="RefSeq" id="WP_195811925.1">
    <property type="nucleotide sequence ID" value="NZ_CP064795.1"/>
</dbReference>
<dbReference type="InterPro" id="IPR006640">
    <property type="entry name" value="SprT-like_domain"/>
</dbReference>
<dbReference type="InterPro" id="IPR035240">
    <property type="entry name" value="SprT_Zn_ribbon"/>
</dbReference>
<keyword evidence="2" id="KW-0482">Metalloprotease</keyword>
<dbReference type="Pfam" id="PF10263">
    <property type="entry name" value="SprT-like"/>
    <property type="match status" value="1"/>
</dbReference>
<dbReference type="Pfam" id="PF17283">
    <property type="entry name" value="Zn_ribbon_SprT"/>
    <property type="match status" value="1"/>
</dbReference>
<keyword evidence="2" id="KW-0378">Hydrolase</keyword>
<feature type="domain" description="SprT-like" evidence="1">
    <location>
        <begin position="14"/>
        <end position="163"/>
    </location>
</feature>
<dbReference type="GO" id="GO:0008237">
    <property type="term" value="F:metallopeptidase activity"/>
    <property type="evidence" value="ECO:0007669"/>
    <property type="project" value="UniProtKB-KW"/>
</dbReference>